<comment type="caution">
    <text evidence="2">The sequence shown here is derived from an EMBL/GenBank/DDBJ whole genome shotgun (WGS) entry which is preliminary data.</text>
</comment>
<reference evidence="2 3" key="1">
    <citation type="submission" date="2019-03" db="EMBL/GenBank/DDBJ databases">
        <title>Freshwater and sediment microbial communities from various areas in North America, analyzing microbe dynamics in response to fracking.</title>
        <authorList>
            <person name="Lamendella R."/>
        </authorList>
    </citation>
    <scope>NUCLEOTIDE SEQUENCE [LARGE SCALE GENOMIC DNA]</scope>
    <source>
        <strain evidence="2 3">175.2</strain>
    </source>
</reference>
<protein>
    <recommendedName>
        <fullName evidence="4">Capsid family protein</fullName>
    </recommendedName>
</protein>
<keyword evidence="3" id="KW-1185">Reference proteome</keyword>
<accession>A0A4R3NUV4</accession>
<evidence type="ECO:0000256" key="1">
    <source>
        <dbReference type="SAM" id="MobiDB-lite"/>
    </source>
</evidence>
<proteinExistence type="predicted"/>
<name>A0A4R3NUV4_9HYPH</name>
<dbReference type="EMBL" id="SMAR01000007">
    <property type="protein sequence ID" value="TCT41157.1"/>
    <property type="molecule type" value="Genomic_DNA"/>
</dbReference>
<dbReference type="Gene3D" id="3.90.1690.10">
    <property type="entry name" value="phage-related protein like domain"/>
    <property type="match status" value="1"/>
</dbReference>
<dbReference type="Proteomes" id="UP000295097">
    <property type="component" value="Unassembled WGS sequence"/>
</dbReference>
<dbReference type="AlphaFoldDB" id="A0A4R3NUV4"/>
<dbReference type="InterPro" id="IPR053738">
    <property type="entry name" value="Lambda_capsid_assembly"/>
</dbReference>
<dbReference type="RefSeq" id="WP_132309925.1">
    <property type="nucleotide sequence ID" value="NZ_SMAR01000007.1"/>
</dbReference>
<dbReference type="OrthoDB" id="572526at2"/>
<evidence type="ECO:0000313" key="2">
    <source>
        <dbReference type="EMBL" id="TCT41157.1"/>
    </source>
</evidence>
<evidence type="ECO:0000313" key="3">
    <source>
        <dbReference type="Proteomes" id="UP000295097"/>
    </source>
</evidence>
<organism evidence="2 3">
    <name type="scientific">Martelella mediterranea</name>
    <dbReference type="NCBI Taxonomy" id="293089"/>
    <lineage>
        <taxon>Bacteria</taxon>
        <taxon>Pseudomonadati</taxon>
        <taxon>Pseudomonadota</taxon>
        <taxon>Alphaproteobacteria</taxon>
        <taxon>Hyphomicrobiales</taxon>
        <taxon>Aurantimonadaceae</taxon>
        <taxon>Martelella</taxon>
    </lineage>
</organism>
<evidence type="ECO:0008006" key="4">
    <source>
        <dbReference type="Google" id="ProtNLM"/>
    </source>
</evidence>
<gene>
    <name evidence="2" type="ORF">EDC90_1007134</name>
</gene>
<feature type="region of interest" description="Disordered" evidence="1">
    <location>
        <begin position="72"/>
        <end position="91"/>
    </location>
</feature>
<sequence>MAKRPFPVDPSLTAISIAYRNPASARIGTRALPGVSVGSETFKYNIFPIDQAFNTGDAEVSRLGRVPQLTFNTEEEESSVKDYGYDTPIPQSDIDEAARQRQMKRSRYDPRAAAVEGITDQLDNDREVRSASIVQNPANYDAGRQVALVGTDKFSDFENSDPYGVIDEGFSSTLIYRPNQITMGRSVWDKLKRHPRLIKAIKGGLTEDGAITKQQFADLFEINLENLLIGEAWINTARKGQQVNLERAWGNAISLRYIDVTKQAAVDSIMTWGFTAELGTRISGSIEDPDIGLEGGERVRVGERVRELVVAKSLGYLIRNPI</sequence>